<dbReference type="EMBL" id="JAPDRQ010000056">
    <property type="protein sequence ID" value="KAJ9658007.1"/>
    <property type="molecule type" value="Genomic_DNA"/>
</dbReference>
<reference evidence="1" key="1">
    <citation type="submission" date="2022-10" db="EMBL/GenBank/DDBJ databases">
        <title>Culturing micro-colonial fungi from biological soil crusts in the Mojave desert and describing Neophaeococcomyces mojavensis, and introducing the new genera and species Taxawa tesnikishii.</title>
        <authorList>
            <person name="Kurbessoian T."/>
            <person name="Stajich J.E."/>
        </authorList>
    </citation>
    <scope>NUCLEOTIDE SEQUENCE</scope>
    <source>
        <strain evidence="1">JES_112</strain>
    </source>
</reference>
<evidence type="ECO:0000313" key="2">
    <source>
        <dbReference type="Proteomes" id="UP001172386"/>
    </source>
</evidence>
<evidence type="ECO:0000313" key="1">
    <source>
        <dbReference type="EMBL" id="KAJ9658007.1"/>
    </source>
</evidence>
<sequence length="661" mass="76327">MQNDLAVSLRELRERYGEDFIQILLRIQNHSYSKGRSIRWMEELEVLTLCSRRDATHDTAWFKREHIPHNNYIALSYVWNRSPYEQDLTTYTRRIKSASKGERLSKVRDSALDRVVNYMENYEIKRLWVDRECINQEDRDERQAAIQSMDLLYQTAETSLALLFVPIRTTRELKKLENLLQGEYVTRDTKRKRDDFDIYDGLLLTDCETDTVYNILDLLHRLVSDPWWSRGWCFQEEFVSGPRMNLLIPTNVHPSLIPQGGSFGCMADYAELVVSAVQFRREATRFVFAYLYTGVLKGWKLDKGICSQILAKAGRYNLIMKYGFLLGPYENDKIMSTMIMSDLHRRKLTVPSDILAITANCYRYSTYLDDNKLAELKMSLAMAMLAIYLINGEIFWDYSSEGLMPKQVADLNIFDWLKHISFDFSGATGMNESLSNLKIHRFVEPQLTHDGVESTGILWKIDTFRFTSLFGGRRKRLSEDSDNDACTVLIELVEALKQRHGKLADKLTTFLNRNPRLMINSAEFSTVGTMSASAIRLAKYIEAGHTVGLGNMVEHGCSSNHGVEKSGIFFPEAVERLDDHENSKFPEYAFTAWQGEAKNETWSRGPPAELRNLSLHVQPSGCLPNAAKPFLSTRGWLDGLYFFKTSDMQRYTFSWPKSMLR</sequence>
<keyword evidence="2" id="KW-1185">Reference proteome</keyword>
<organism evidence="1 2">
    <name type="scientific">Neophaeococcomyces mojaviensis</name>
    <dbReference type="NCBI Taxonomy" id="3383035"/>
    <lineage>
        <taxon>Eukaryota</taxon>
        <taxon>Fungi</taxon>
        <taxon>Dikarya</taxon>
        <taxon>Ascomycota</taxon>
        <taxon>Pezizomycotina</taxon>
        <taxon>Eurotiomycetes</taxon>
        <taxon>Chaetothyriomycetidae</taxon>
        <taxon>Chaetothyriales</taxon>
        <taxon>Chaetothyriales incertae sedis</taxon>
        <taxon>Neophaeococcomyces</taxon>
    </lineage>
</organism>
<dbReference type="Proteomes" id="UP001172386">
    <property type="component" value="Unassembled WGS sequence"/>
</dbReference>
<protein>
    <submittedName>
        <fullName evidence="1">Uncharacterized protein</fullName>
    </submittedName>
</protein>
<accession>A0ACC3A9W0</accession>
<name>A0ACC3A9W0_9EURO</name>
<proteinExistence type="predicted"/>
<gene>
    <name evidence="1" type="ORF">H2198_003976</name>
</gene>
<comment type="caution">
    <text evidence="1">The sequence shown here is derived from an EMBL/GenBank/DDBJ whole genome shotgun (WGS) entry which is preliminary data.</text>
</comment>